<dbReference type="GO" id="GO:0046870">
    <property type="term" value="F:cadmium ion binding"/>
    <property type="evidence" value="ECO:0007669"/>
    <property type="project" value="TreeGrafter"/>
</dbReference>
<dbReference type="Pfam" id="PF02151">
    <property type="entry name" value="UVR"/>
    <property type="match status" value="1"/>
</dbReference>
<dbReference type="GO" id="GO:0008270">
    <property type="term" value="F:zinc ion binding"/>
    <property type="evidence" value="ECO:0007669"/>
    <property type="project" value="TreeGrafter"/>
</dbReference>
<sequence length="185" mass="20500">MLCQECNERPATLQFTKVINGKKTEVNLCEHCAAEKGDIFMLHDGGNLSFNNLLSGLLNMGLGMTSAKANPGFGGDQLKCPHCQLTYREFVNSGRFGCRHCYETFASYLEPVIGRLHGGNVNHVGKIPKRAGGTLHIRKQINDLKADLQGLIEKEDFEKAVHVRDQIRLLEKEIEEESQEGGSEG</sequence>
<proteinExistence type="predicted"/>
<protein>
    <submittedName>
        <fullName evidence="2">CtsR family transcriptional regulator</fullName>
    </submittedName>
</protein>
<gene>
    <name evidence="2" type="ORF">CYL18_15625</name>
</gene>
<dbReference type="GO" id="GO:0005507">
    <property type="term" value="F:copper ion binding"/>
    <property type="evidence" value="ECO:0007669"/>
    <property type="project" value="TreeGrafter"/>
</dbReference>
<dbReference type="AlphaFoldDB" id="A0A2S7MWK1"/>
<dbReference type="GO" id="GO:1990170">
    <property type="term" value="P:stress response to cadmium ion"/>
    <property type="evidence" value="ECO:0007669"/>
    <property type="project" value="TreeGrafter"/>
</dbReference>
<evidence type="ECO:0000313" key="2">
    <source>
        <dbReference type="EMBL" id="PQD94135.1"/>
    </source>
</evidence>
<dbReference type="GO" id="GO:1990169">
    <property type="term" value="P:stress response to copper ion"/>
    <property type="evidence" value="ECO:0007669"/>
    <property type="project" value="TreeGrafter"/>
</dbReference>
<keyword evidence="3" id="KW-1185">Reference proteome</keyword>
<dbReference type="EMBL" id="PKOZ01000013">
    <property type="protein sequence ID" value="PQD94135.1"/>
    <property type="molecule type" value="Genomic_DNA"/>
</dbReference>
<dbReference type="InterPro" id="IPR036876">
    <property type="entry name" value="UVR_dom_sf"/>
</dbReference>
<evidence type="ECO:0000313" key="3">
    <source>
        <dbReference type="Proteomes" id="UP000239663"/>
    </source>
</evidence>
<dbReference type="InterPro" id="IPR025542">
    <property type="entry name" value="YacH"/>
</dbReference>
<dbReference type="SUPFAM" id="SSF46600">
    <property type="entry name" value="C-terminal UvrC-binding domain of UvrB"/>
    <property type="match status" value="1"/>
</dbReference>
<dbReference type="Proteomes" id="UP000239663">
    <property type="component" value="Unassembled WGS sequence"/>
</dbReference>
<organism evidence="2 3">
    <name type="scientific">Pradoshia eiseniae</name>
    <dbReference type="NCBI Taxonomy" id="2064768"/>
    <lineage>
        <taxon>Bacteria</taxon>
        <taxon>Bacillati</taxon>
        <taxon>Bacillota</taxon>
        <taxon>Bacilli</taxon>
        <taxon>Bacillales</taxon>
        <taxon>Bacillaceae</taxon>
        <taxon>Pradoshia</taxon>
    </lineage>
</organism>
<dbReference type="PIRSF" id="PIRSF015034">
    <property type="entry name" value="YacH"/>
    <property type="match status" value="1"/>
</dbReference>
<feature type="domain" description="UVR" evidence="1">
    <location>
        <begin position="138"/>
        <end position="173"/>
    </location>
</feature>
<accession>A0A2S7MWK1</accession>
<evidence type="ECO:0000259" key="1">
    <source>
        <dbReference type="PROSITE" id="PS50151"/>
    </source>
</evidence>
<name>A0A2S7MWK1_9BACI</name>
<dbReference type="PANTHER" id="PTHR38430:SF1">
    <property type="entry name" value="PROTEIN-ARGININE KINASE ACTIVATOR PROTEIN"/>
    <property type="match status" value="1"/>
</dbReference>
<dbReference type="GO" id="GO:0050897">
    <property type="term" value="F:cobalt ion binding"/>
    <property type="evidence" value="ECO:0007669"/>
    <property type="project" value="TreeGrafter"/>
</dbReference>
<dbReference type="Gene3D" id="4.10.860.10">
    <property type="entry name" value="UVR domain"/>
    <property type="match status" value="1"/>
</dbReference>
<dbReference type="PROSITE" id="PS50151">
    <property type="entry name" value="UVR"/>
    <property type="match status" value="1"/>
</dbReference>
<dbReference type="InterPro" id="IPR001943">
    <property type="entry name" value="UVR_dom"/>
</dbReference>
<dbReference type="RefSeq" id="WP_104850463.1">
    <property type="nucleotide sequence ID" value="NZ_PKOZ01000013.1"/>
</dbReference>
<dbReference type="OrthoDB" id="9788704at2"/>
<reference evidence="2 3" key="1">
    <citation type="submission" date="2017-12" db="EMBL/GenBank/DDBJ databases">
        <title>Taxonomic description and draft genome of Pradoshia cofamensis Gen. nov., sp. nov., a thermotolerant bacillale isolated from anterior gut of earthworm Eisenia fetida.</title>
        <authorList>
            <person name="Saha T."/>
            <person name="Chakraborty R."/>
        </authorList>
    </citation>
    <scope>NUCLEOTIDE SEQUENCE [LARGE SCALE GENOMIC DNA]</scope>
    <source>
        <strain evidence="2 3">EAG3</strain>
    </source>
</reference>
<comment type="caution">
    <text evidence="2">The sequence shown here is derived from an EMBL/GenBank/DDBJ whole genome shotgun (WGS) entry which is preliminary data.</text>
</comment>
<dbReference type="PANTHER" id="PTHR38430">
    <property type="entry name" value="PROTEIN-ARGININE KINASE ACTIVATOR PROTEIN"/>
    <property type="match status" value="1"/>
</dbReference>